<proteinExistence type="inferred from homology"/>
<dbReference type="InterPro" id="IPR000711">
    <property type="entry name" value="ATPase_OSCP/dsu"/>
</dbReference>
<evidence type="ECO:0000256" key="7">
    <source>
        <dbReference type="ARBA" id="ARBA00023310"/>
    </source>
</evidence>
<keyword evidence="7 8" id="KW-0066">ATP synthesis</keyword>
<dbReference type="OrthoDB" id="5242917at2"/>
<dbReference type="PROSITE" id="PS00389">
    <property type="entry name" value="ATPASE_DELTA"/>
    <property type="match status" value="1"/>
</dbReference>
<keyword evidence="10" id="KW-1185">Reference proteome</keyword>
<sequence length="272" mass="29627">MQATSRESQRALRERFDADTASTAPAALRTIGDELAAVGGVLADNRSLARHLADFSSEEPARTGLVGRLFEGKVGAQTLALLQETVKLRWSRPSDLLESIELLSRHALLSVAERENALDETEDELFRFGRLLGSENRLRDLLSDRSVPAQRRIELLHSLVQGKAGRSTVDLLEQAVRHGRGRHLDQLVEQLAELAASRRQRSVAHVTAAAPLSAAQETRLVQVLSRIYGRTMSLQVDVDPAVLGGLVVRVGDEVIDGSVASRMAKAEHGLPS</sequence>
<dbReference type="Proteomes" id="UP000295444">
    <property type="component" value="Unassembled WGS sequence"/>
</dbReference>
<evidence type="ECO:0000256" key="8">
    <source>
        <dbReference type="HAMAP-Rule" id="MF_01416"/>
    </source>
</evidence>
<dbReference type="GO" id="GO:0045259">
    <property type="term" value="C:proton-transporting ATP synthase complex"/>
    <property type="evidence" value="ECO:0007669"/>
    <property type="project" value="UniProtKB-KW"/>
</dbReference>
<evidence type="ECO:0000313" key="9">
    <source>
        <dbReference type="EMBL" id="TDP97711.1"/>
    </source>
</evidence>
<gene>
    <name evidence="8" type="primary">atpH</name>
    <name evidence="9" type="ORF">EV186_103675</name>
</gene>
<evidence type="ECO:0000256" key="1">
    <source>
        <dbReference type="ARBA" id="ARBA00004370"/>
    </source>
</evidence>
<comment type="function">
    <text evidence="8">F(1)F(0) ATP synthase produces ATP from ADP in the presence of a proton or sodium gradient. F-type ATPases consist of two structural domains, F(1) containing the extramembraneous catalytic core and F(0) containing the membrane proton channel, linked together by a central stalk and a peripheral stalk. During catalysis, ATP synthesis in the catalytic domain of F(1) is coupled via a rotary mechanism of the central stalk subunits to proton translocation.</text>
</comment>
<dbReference type="PRINTS" id="PR00125">
    <property type="entry name" value="ATPASEDELTA"/>
</dbReference>
<comment type="subcellular location">
    <subcellularLocation>
        <location evidence="8">Cell membrane</location>
        <topology evidence="8">Peripheral membrane protein</topology>
    </subcellularLocation>
    <subcellularLocation>
        <location evidence="1">Membrane</location>
    </subcellularLocation>
</comment>
<evidence type="ECO:0000256" key="4">
    <source>
        <dbReference type="ARBA" id="ARBA00023065"/>
    </source>
</evidence>
<dbReference type="AlphaFoldDB" id="A0A4R6SCN9"/>
<dbReference type="InterPro" id="IPR020781">
    <property type="entry name" value="ATPase_OSCP/d_CS"/>
</dbReference>
<dbReference type="SUPFAM" id="SSF47928">
    <property type="entry name" value="N-terminal domain of the delta subunit of the F1F0-ATP synthase"/>
    <property type="match status" value="1"/>
</dbReference>
<dbReference type="InterPro" id="IPR026015">
    <property type="entry name" value="ATP_synth_OSCP/delta_N_sf"/>
</dbReference>
<keyword evidence="2 8" id="KW-0813">Transport</keyword>
<keyword evidence="6 8" id="KW-0139">CF(1)</keyword>
<keyword evidence="5 8" id="KW-0472">Membrane</keyword>
<dbReference type="NCBIfam" id="NF009967">
    <property type="entry name" value="PRK13430.1"/>
    <property type="match status" value="1"/>
</dbReference>
<comment type="similarity">
    <text evidence="8">Belongs to the ATPase delta chain family.</text>
</comment>
<dbReference type="NCBIfam" id="TIGR01145">
    <property type="entry name" value="ATP_synt_delta"/>
    <property type="match status" value="1"/>
</dbReference>
<evidence type="ECO:0000256" key="6">
    <source>
        <dbReference type="ARBA" id="ARBA00023196"/>
    </source>
</evidence>
<dbReference type="EMBL" id="SNXZ01000003">
    <property type="protein sequence ID" value="TDP97711.1"/>
    <property type="molecule type" value="Genomic_DNA"/>
</dbReference>
<comment type="function">
    <text evidence="8">This protein is part of the stalk that links CF(0) to CF(1). It either transmits conformational changes from CF(0) to CF(1) or is implicated in proton conduction.</text>
</comment>
<dbReference type="PANTHER" id="PTHR11910">
    <property type="entry name" value="ATP SYNTHASE DELTA CHAIN"/>
    <property type="match status" value="1"/>
</dbReference>
<keyword evidence="4 8" id="KW-0406">Ion transport</keyword>
<dbReference type="HAMAP" id="MF_01416">
    <property type="entry name" value="ATP_synth_delta_bact"/>
    <property type="match status" value="1"/>
</dbReference>
<name>A0A4R6SCN9_LABRH</name>
<dbReference type="Pfam" id="PF00213">
    <property type="entry name" value="OSCP"/>
    <property type="match status" value="1"/>
</dbReference>
<evidence type="ECO:0000256" key="5">
    <source>
        <dbReference type="ARBA" id="ARBA00023136"/>
    </source>
</evidence>
<dbReference type="GO" id="GO:0046933">
    <property type="term" value="F:proton-transporting ATP synthase activity, rotational mechanism"/>
    <property type="evidence" value="ECO:0007669"/>
    <property type="project" value="UniProtKB-UniRule"/>
</dbReference>
<accession>A0A4R6SCN9</accession>
<dbReference type="Gene3D" id="1.10.520.20">
    <property type="entry name" value="N-terminal domain of the delta subunit of the F1F0-ATP synthase"/>
    <property type="match status" value="1"/>
</dbReference>
<dbReference type="RefSeq" id="WP_133850876.1">
    <property type="nucleotide sequence ID" value="NZ_SNXZ01000003.1"/>
</dbReference>
<reference evidence="9 10" key="1">
    <citation type="submission" date="2019-03" db="EMBL/GenBank/DDBJ databases">
        <title>Genomic Encyclopedia of Type Strains, Phase IV (KMG-IV): sequencing the most valuable type-strain genomes for metagenomic binning, comparative biology and taxonomic classification.</title>
        <authorList>
            <person name="Goeker M."/>
        </authorList>
    </citation>
    <scope>NUCLEOTIDE SEQUENCE [LARGE SCALE GENOMIC DNA]</scope>
    <source>
        <strain evidence="9 10">DSM 45361</strain>
    </source>
</reference>
<comment type="caution">
    <text evidence="9">The sequence shown here is derived from an EMBL/GenBank/DDBJ whole genome shotgun (WGS) entry which is preliminary data.</text>
</comment>
<keyword evidence="8" id="KW-1003">Cell membrane</keyword>
<dbReference type="GO" id="GO:0005886">
    <property type="term" value="C:plasma membrane"/>
    <property type="evidence" value="ECO:0007669"/>
    <property type="project" value="UniProtKB-SubCell"/>
</dbReference>
<keyword evidence="3 8" id="KW-0375">Hydrogen ion transport</keyword>
<evidence type="ECO:0000256" key="2">
    <source>
        <dbReference type="ARBA" id="ARBA00022448"/>
    </source>
</evidence>
<evidence type="ECO:0000256" key="3">
    <source>
        <dbReference type="ARBA" id="ARBA00022781"/>
    </source>
</evidence>
<organism evidence="9 10">
    <name type="scientific">Labedaea rhizosphaerae</name>
    <dbReference type="NCBI Taxonomy" id="598644"/>
    <lineage>
        <taxon>Bacteria</taxon>
        <taxon>Bacillati</taxon>
        <taxon>Actinomycetota</taxon>
        <taxon>Actinomycetes</taxon>
        <taxon>Pseudonocardiales</taxon>
        <taxon>Pseudonocardiaceae</taxon>
        <taxon>Labedaea</taxon>
    </lineage>
</organism>
<protein>
    <recommendedName>
        <fullName evidence="8">ATP synthase subunit delta</fullName>
    </recommendedName>
    <alternativeName>
        <fullName evidence="8">ATP synthase F(1) sector subunit delta</fullName>
    </alternativeName>
    <alternativeName>
        <fullName evidence="8">F-type ATPase subunit delta</fullName>
        <shortName evidence="8">F-ATPase subunit delta</shortName>
    </alternativeName>
</protein>
<evidence type="ECO:0000313" key="10">
    <source>
        <dbReference type="Proteomes" id="UP000295444"/>
    </source>
</evidence>